<gene>
    <name evidence="1" type="ORF">ENJ10_14450</name>
</gene>
<proteinExistence type="predicted"/>
<sequence length="77" mass="8354">MFFNHTPRGLFRAGFFIFLFSVTPLFSANKTWLGVTSSSWSDGNNWSPAGVPGPSDDVLIKIQSFAPVLDATTDIAS</sequence>
<dbReference type="Proteomes" id="UP000886005">
    <property type="component" value="Unassembled WGS sequence"/>
</dbReference>
<name>A0A7V1LQL0_CALAY</name>
<evidence type="ECO:0000313" key="1">
    <source>
        <dbReference type="EMBL" id="HED11887.1"/>
    </source>
</evidence>
<dbReference type="EMBL" id="DRLD01000410">
    <property type="protein sequence ID" value="HED11887.1"/>
    <property type="molecule type" value="Genomic_DNA"/>
</dbReference>
<comment type="caution">
    <text evidence="1">The sequence shown here is derived from an EMBL/GenBank/DDBJ whole genome shotgun (WGS) entry which is preliminary data.</text>
</comment>
<dbReference type="AlphaFoldDB" id="A0A7V1LQL0"/>
<reference evidence="1" key="1">
    <citation type="journal article" date="2020" name="mSystems">
        <title>Genome- and Community-Level Interaction Insights into Carbon Utilization and Element Cycling Functions of Hydrothermarchaeota in Hydrothermal Sediment.</title>
        <authorList>
            <person name="Zhou Z."/>
            <person name="Liu Y."/>
            <person name="Xu W."/>
            <person name="Pan J."/>
            <person name="Luo Z.H."/>
            <person name="Li M."/>
        </authorList>
    </citation>
    <scope>NUCLEOTIDE SEQUENCE [LARGE SCALE GENOMIC DNA]</scope>
    <source>
        <strain evidence="1">HyVt-456</strain>
    </source>
</reference>
<organism evidence="1">
    <name type="scientific">Caldithrix abyssi</name>
    <dbReference type="NCBI Taxonomy" id="187145"/>
    <lineage>
        <taxon>Bacteria</taxon>
        <taxon>Pseudomonadati</taxon>
        <taxon>Calditrichota</taxon>
        <taxon>Calditrichia</taxon>
        <taxon>Calditrichales</taxon>
        <taxon>Calditrichaceae</taxon>
        <taxon>Caldithrix</taxon>
    </lineage>
</organism>
<accession>A0A7V1LQL0</accession>
<feature type="non-terminal residue" evidence="1">
    <location>
        <position position="77"/>
    </location>
</feature>
<protein>
    <submittedName>
        <fullName evidence="1">Uncharacterized protein</fullName>
    </submittedName>
</protein>